<accession>A0A9P0AH36</accession>
<organism evidence="2 3">
    <name type="scientific">Bemisia tabaci</name>
    <name type="common">Sweetpotato whitefly</name>
    <name type="synonym">Aleurodes tabaci</name>
    <dbReference type="NCBI Taxonomy" id="7038"/>
    <lineage>
        <taxon>Eukaryota</taxon>
        <taxon>Metazoa</taxon>
        <taxon>Ecdysozoa</taxon>
        <taxon>Arthropoda</taxon>
        <taxon>Hexapoda</taxon>
        <taxon>Insecta</taxon>
        <taxon>Pterygota</taxon>
        <taxon>Neoptera</taxon>
        <taxon>Paraneoptera</taxon>
        <taxon>Hemiptera</taxon>
        <taxon>Sternorrhyncha</taxon>
        <taxon>Aleyrodoidea</taxon>
        <taxon>Aleyrodidae</taxon>
        <taxon>Aleyrodinae</taxon>
        <taxon>Bemisia</taxon>
    </lineage>
</organism>
<feature type="compositionally biased region" description="Low complexity" evidence="1">
    <location>
        <begin position="266"/>
        <end position="279"/>
    </location>
</feature>
<name>A0A9P0AH36_BEMTA</name>
<reference evidence="2" key="1">
    <citation type="submission" date="2021-12" db="EMBL/GenBank/DDBJ databases">
        <authorList>
            <person name="King R."/>
        </authorList>
    </citation>
    <scope>NUCLEOTIDE SEQUENCE</scope>
</reference>
<proteinExistence type="predicted"/>
<evidence type="ECO:0000313" key="2">
    <source>
        <dbReference type="EMBL" id="CAH0392746.1"/>
    </source>
</evidence>
<gene>
    <name evidence="2" type="ORF">BEMITA_LOCUS11222</name>
</gene>
<sequence>MRRWFSSGINPVVQAFGRRPEGRIGIAKAVELPKALADIINGIGLHIGQGGALKFIPRPEDNPGQAADRLQVRADYNILANFAHLVQDAKSAGHIRTGSTSSQELGTAWWVISGRKSEDPSEVAAVAESVRIDSAFPEFTPSDALLCAIVERQNTGLEDNTDILLKWTFGEVENVPSIRVAYNIQACPDLTEAVYASVDRSLIYKDQSGSSYFPYNSTPVESGVAATIGTPTLSGILEAGPSHEPDATGVPTDSAIPESENPLQEPVTFKPTTTGPTKPMAESTKDAEVERHIIPVEYCRPAGLDKNIDALKYRRVVDIAHLVTESRTLEGHECEKNRNCHFSLQREIIRGFKSILIFACEYCDQE</sequence>
<dbReference type="Proteomes" id="UP001152759">
    <property type="component" value="Chromosome 7"/>
</dbReference>
<evidence type="ECO:0000313" key="3">
    <source>
        <dbReference type="Proteomes" id="UP001152759"/>
    </source>
</evidence>
<feature type="region of interest" description="Disordered" evidence="1">
    <location>
        <begin position="240"/>
        <end position="286"/>
    </location>
</feature>
<evidence type="ECO:0000256" key="1">
    <source>
        <dbReference type="SAM" id="MobiDB-lite"/>
    </source>
</evidence>
<dbReference type="AlphaFoldDB" id="A0A9P0AH36"/>
<protein>
    <submittedName>
        <fullName evidence="2">Uncharacterized protein</fullName>
    </submittedName>
</protein>
<keyword evidence="3" id="KW-1185">Reference proteome</keyword>
<dbReference type="EMBL" id="OU963868">
    <property type="protein sequence ID" value="CAH0392746.1"/>
    <property type="molecule type" value="Genomic_DNA"/>
</dbReference>